<dbReference type="EMBL" id="SSWX01000001">
    <property type="protein sequence ID" value="THJ36477.1"/>
    <property type="molecule type" value="Genomic_DNA"/>
</dbReference>
<dbReference type="Gene3D" id="3.40.1190.20">
    <property type="match status" value="1"/>
</dbReference>
<dbReference type="GO" id="GO:0005829">
    <property type="term" value="C:cytosol"/>
    <property type="evidence" value="ECO:0007669"/>
    <property type="project" value="TreeGrafter"/>
</dbReference>
<dbReference type="InterPro" id="IPR004399">
    <property type="entry name" value="HMP/HMP-P_kinase_dom"/>
</dbReference>
<keyword evidence="6" id="KW-0067">ATP-binding</keyword>
<gene>
    <name evidence="8" type="primary">thiD</name>
    <name evidence="8" type="ORF">E8K88_00825</name>
</gene>
<dbReference type="Proteomes" id="UP000306236">
    <property type="component" value="Unassembled WGS sequence"/>
</dbReference>
<keyword evidence="5 8" id="KW-0418">Kinase</keyword>
<evidence type="ECO:0000256" key="1">
    <source>
        <dbReference type="ARBA" id="ARBA00004948"/>
    </source>
</evidence>
<keyword evidence="3 8" id="KW-0808">Transferase</keyword>
<dbReference type="InterPro" id="IPR013749">
    <property type="entry name" value="PM/HMP-P_kinase-1"/>
</dbReference>
<evidence type="ECO:0000313" key="9">
    <source>
        <dbReference type="Proteomes" id="UP000306236"/>
    </source>
</evidence>
<dbReference type="CDD" id="cd01169">
    <property type="entry name" value="HMPP_kinase"/>
    <property type="match status" value="1"/>
</dbReference>
<dbReference type="OrthoDB" id="9810880at2"/>
<protein>
    <recommendedName>
        <fullName evidence="2">hydroxymethylpyrimidine kinase</fullName>
        <ecNumber evidence="2">2.7.1.49</ecNumber>
    </recommendedName>
</protein>
<dbReference type="GO" id="GO:0008972">
    <property type="term" value="F:phosphomethylpyrimidine kinase activity"/>
    <property type="evidence" value="ECO:0007669"/>
    <property type="project" value="InterPro"/>
</dbReference>
<dbReference type="RefSeq" id="WP_136404736.1">
    <property type="nucleotide sequence ID" value="NZ_JARXRQ010000004.1"/>
</dbReference>
<comment type="caution">
    <text evidence="8">The sequence shown here is derived from an EMBL/GenBank/DDBJ whole genome shotgun (WGS) entry which is preliminary data.</text>
</comment>
<keyword evidence="4" id="KW-0547">Nucleotide-binding</keyword>
<evidence type="ECO:0000256" key="3">
    <source>
        <dbReference type="ARBA" id="ARBA00022679"/>
    </source>
</evidence>
<comment type="pathway">
    <text evidence="1">Cofactor biosynthesis; thiamine diphosphate biosynthesis.</text>
</comment>
<evidence type="ECO:0000256" key="6">
    <source>
        <dbReference type="ARBA" id="ARBA00022840"/>
    </source>
</evidence>
<dbReference type="PANTHER" id="PTHR20858">
    <property type="entry name" value="PHOSPHOMETHYLPYRIMIDINE KINASE"/>
    <property type="match status" value="1"/>
</dbReference>
<dbReference type="UniPathway" id="UPA00060">
    <property type="reaction ID" value="UER00138"/>
</dbReference>
<dbReference type="AlphaFoldDB" id="A0A4S5BU90"/>
<dbReference type="Pfam" id="PF08543">
    <property type="entry name" value="Phos_pyr_kin"/>
    <property type="match status" value="1"/>
</dbReference>
<proteinExistence type="predicted"/>
<dbReference type="PANTHER" id="PTHR20858:SF17">
    <property type="entry name" value="HYDROXYMETHYLPYRIMIDINE_PHOSPHOMETHYLPYRIMIDINE KINASE THI20-RELATED"/>
    <property type="match status" value="1"/>
</dbReference>
<dbReference type="InterPro" id="IPR029056">
    <property type="entry name" value="Ribokinase-like"/>
</dbReference>
<keyword evidence="9" id="KW-1185">Reference proteome</keyword>
<dbReference type="GO" id="GO:0009229">
    <property type="term" value="P:thiamine diphosphate biosynthetic process"/>
    <property type="evidence" value="ECO:0007669"/>
    <property type="project" value="UniProtKB-UniPathway"/>
</dbReference>
<dbReference type="EC" id="2.7.1.49" evidence="2"/>
<name>A0A4S5BU90_9BURK</name>
<reference evidence="8 9" key="1">
    <citation type="submission" date="2019-04" db="EMBL/GenBank/DDBJ databases">
        <title>Lampropedia sp YIM MLB12 draf genome.</title>
        <authorList>
            <person name="Wang Y.-X."/>
        </authorList>
    </citation>
    <scope>NUCLEOTIDE SEQUENCE [LARGE SCALE GENOMIC DNA]</scope>
    <source>
        <strain evidence="8 9">YIM MLB12</strain>
    </source>
</reference>
<dbReference type="GO" id="GO:0008902">
    <property type="term" value="F:hydroxymethylpyrimidine kinase activity"/>
    <property type="evidence" value="ECO:0007669"/>
    <property type="project" value="UniProtKB-EC"/>
</dbReference>
<dbReference type="FunFam" id="3.40.1190.20:FF:000003">
    <property type="entry name" value="Phosphomethylpyrimidine kinase ThiD"/>
    <property type="match status" value="1"/>
</dbReference>
<dbReference type="GO" id="GO:0009228">
    <property type="term" value="P:thiamine biosynthetic process"/>
    <property type="evidence" value="ECO:0007669"/>
    <property type="project" value="InterPro"/>
</dbReference>
<feature type="domain" description="Pyridoxamine kinase/Phosphomethylpyrimidine kinase" evidence="7">
    <location>
        <begin position="25"/>
        <end position="272"/>
    </location>
</feature>
<dbReference type="NCBIfam" id="TIGR00097">
    <property type="entry name" value="HMP-P_kinase"/>
    <property type="match status" value="1"/>
</dbReference>
<evidence type="ECO:0000256" key="2">
    <source>
        <dbReference type="ARBA" id="ARBA00012135"/>
    </source>
</evidence>
<accession>A0A4S5BU90</accession>
<evidence type="ECO:0000256" key="5">
    <source>
        <dbReference type="ARBA" id="ARBA00022777"/>
    </source>
</evidence>
<dbReference type="GO" id="GO:0005524">
    <property type="term" value="F:ATP binding"/>
    <property type="evidence" value="ECO:0007669"/>
    <property type="project" value="UniProtKB-KW"/>
</dbReference>
<dbReference type="SUPFAM" id="SSF53613">
    <property type="entry name" value="Ribokinase-like"/>
    <property type="match status" value="1"/>
</dbReference>
<sequence length="283" mass="30190">MTTHETETLFPTTPPPRVLSIAGTDPTGGAGIQADLKSIAANGGFGMAVVTALVAQNTQGVRSIHIPPVAFLREQLDAVSDDVQIDAVKIGMLGNSEIIDTVTAWLAQNRPPVVVLDPVMVATSGDRLLNAEAEAALRQLLHKADLITPNMPELAVLAQTQEAHEWPEVLAQARAVAAQYQVHVLAKGGHLQGHRAPDALVTIDGHIQEFAGQRVETKNTHGTGCSYSAALATLRPQVQNWGQAVAIAKPWLTESIRHADSLHVGHGNGPIHHFAGMWQRAKR</sequence>
<evidence type="ECO:0000256" key="4">
    <source>
        <dbReference type="ARBA" id="ARBA00022741"/>
    </source>
</evidence>
<evidence type="ECO:0000259" key="7">
    <source>
        <dbReference type="Pfam" id="PF08543"/>
    </source>
</evidence>
<organism evidence="8 9">
    <name type="scientific">Lampropedia aestuarii</name>
    <dbReference type="NCBI Taxonomy" id="2562762"/>
    <lineage>
        <taxon>Bacteria</taxon>
        <taxon>Pseudomonadati</taxon>
        <taxon>Pseudomonadota</taxon>
        <taxon>Betaproteobacteria</taxon>
        <taxon>Burkholderiales</taxon>
        <taxon>Comamonadaceae</taxon>
        <taxon>Lampropedia</taxon>
    </lineage>
</organism>
<evidence type="ECO:0000313" key="8">
    <source>
        <dbReference type="EMBL" id="THJ36477.1"/>
    </source>
</evidence>